<evidence type="ECO:0000313" key="2">
    <source>
        <dbReference type="Proteomes" id="UP001652394"/>
    </source>
</evidence>
<organism evidence="1 2">
    <name type="scientific">Faecalicatena acetigenes</name>
    <dbReference type="NCBI Taxonomy" id="2981790"/>
    <lineage>
        <taxon>Bacteria</taxon>
        <taxon>Bacillati</taxon>
        <taxon>Bacillota</taxon>
        <taxon>Clostridia</taxon>
        <taxon>Lachnospirales</taxon>
        <taxon>Lachnospiraceae</taxon>
        <taxon>Faecalicatena</taxon>
    </lineage>
</organism>
<comment type="caution">
    <text evidence="1">The sequence shown here is derived from an EMBL/GenBank/DDBJ whole genome shotgun (WGS) entry which is preliminary data.</text>
</comment>
<reference evidence="1 2" key="1">
    <citation type="journal article" date="2021" name="ISME Commun">
        <title>Automated analysis of genomic sequences facilitates high-throughput and comprehensive description of bacteria.</title>
        <authorList>
            <person name="Hitch T.C.A."/>
        </authorList>
    </citation>
    <scope>NUCLEOTIDE SEQUENCE [LARGE SCALE GENOMIC DNA]</scope>
    <source>
        <strain evidence="1 2">H2_18</strain>
    </source>
</reference>
<proteinExistence type="predicted"/>
<dbReference type="InterPro" id="IPR025346">
    <property type="entry name" value="DUF4250"/>
</dbReference>
<accession>A0ABT2T8X0</accession>
<keyword evidence="2" id="KW-1185">Reference proteome</keyword>
<dbReference type="Proteomes" id="UP001652394">
    <property type="component" value="Unassembled WGS sequence"/>
</dbReference>
<protein>
    <submittedName>
        <fullName evidence="1">DUF4250 domain-containing protein</fullName>
    </submittedName>
</protein>
<dbReference type="EMBL" id="JAOQJX010000003">
    <property type="protein sequence ID" value="MCU6746715.1"/>
    <property type="molecule type" value="Genomic_DNA"/>
</dbReference>
<dbReference type="Pfam" id="PF14056">
    <property type="entry name" value="DUF4250"/>
    <property type="match status" value="1"/>
</dbReference>
<dbReference type="RefSeq" id="WP_059069458.1">
    <property type="nucleotide sequence ID" value="NZ_JAOQJX010000003.1"/>
</dbReference>
<sequence>MLSELPNDPVILLSVINTKLRDFYKSLDDLCEDMQISKEALSEKLKEIAYEYDATRNQFI</sequence>
<evidence type="ECO:0000313" key="1">
    <source>
        <dbReference type="EMBL" id="MCU6746715.1"/>
    </source>
</evidence>
<gene>
    <name evidence="1" type="ORF">OCV51_03410</name>
</gene>
<name>A0ABT2T8X0_9FIRM</name>